<keyword evidence="1" id="KW-0812">Transmembrane</keyword>
<name>A0ABN3H796_9ACTN</name>
<keyword evidence="1" id="KW-0472">Membrane</keyword>
<dbReference type="RefSeq" id="WP_344617126.1">
    <property type="nucleotide sequence ID" value="NZ_BAAARV010000071.1"/>
</dbReference>
<dbReference type="Proteomes" id="UP001501444">
    <property type="component" value="Unassembled WGS sequence"/>
</dbReference>
<feature type="transmembrane region" description="Helical" evidence="1">
    <location>
        <begin position="38"/>
        <end position="58"/>
    </location>
</feature>
<accession>A0ABN3H796</accession>
<evidence type="ECO:0000313" key="2">
    <source>
        <dbReference type="EMBL" id="GAA2371283.1"/>
    </source>
</evidence>
<proteinExistence type="predicted"/>
<dbReference type="EMBL" id="BAAARV010000071">
    <property type="protein sequence ID" value="GAA2371283.1"/>
    <property type="molecule type" value="Genomic_DNA"/>
</dbReference>
<evidence type="ECO:0000256" key="1">
    <source>
        <dbReference type="SAM" id="Phobius"/>
    </source>
</evidence>
<organism evidence="2 3">
    <name type="scientific">Dactylosporangium salmoneum</name>
    <dbReference type="NCBI Taxonomy" id="53361"/>
    <lineage>
        <taxon>Bacteria</taxon>
        <taxon>Bacillati</taxon>
        <taxon>Actinomycetota</taxon>
        <taxon>Actinomycetes</taxon>
        <taxon>Micromonosporales</taxon>
        <taxon>Micromonosporaceae</taxon>
        <taxon>Dactylosporangium</taxon>
    </lineage>
</organism>
<protein>
    <submittedName>
        <fullName evidence="2">Uncharacterized protein</fullName>
    </submittedName>
</protein>
<keyword evidence="3" id="KW-1185">Reference proteome</keyword>
<evidence type="ECO:0000313" key="3">
    <source>
        <dbReference type="Proteomes" id="UP001501444"/>
    </source>
</evidence>
<reference evidence="2 3" key="1">
    <citation type="journal article" date="2019" name="Int. J. Syst. Evol. Microbiol.">
        <title>The Global Catalogue of Microorganisms (GCM) 10K type strain sequencing project: providing services to taxonomists for standard genome sequencing and annotation.</title>
        <authorList>
            <consortium name="The Broad Institute Genomics Platform"/>
            <consortium name="The Broad Institute Genome Sequencing Center for Infectious Disease"/>
            <person name="Wu L."/>
            <person name="Ma J."/>
        </authorList>
    </citation>
    <scope>NUCLEOTIDE SEQUENCE [LARGE SCALE GENOMIC DNA]</scope>
    <source>
        <strain evidence="2 3">JCM 3272</strain>
    </source>
</reference>
<comment type="caution">
    <text evidence="2">The sequence shown here is derived from an EMBL/GenBank/DDBJ whole genome shotgun (WGS) entry which is preliminary data.</text>
</comment>
<gene>
    <name evidence="2" type="ORF">GCM10010170_072600</name>
</gene>
<keyword evidence="1" id="KW-1133">Transmembrane helix</keyword>
<sequence length="245" mass="25634">MDPLTEHLRTLDPPAPPSAVDLDAVVARGLRRRALTRYGGVAAAGLAAVLAGTTVAALPSRTADQPRRVCALPAEPTSSLEPPVPATPAAGSESAALAAALRPLLEAAFPRTLVVQTGTCDEDWTFDAPAAGGYAANLDLYDAEGMRWLSVRILRADLVSEAACTGMCTRTVEPDGTVVRQVSTAYDEPGAVTLGVWARHPDDRLVVVEVSNFRMSQATGVLRYTVTRPGNGITLAALRPLALSL</sequence>